<dbReference type="EMBL" id="NQIK02000008">
    <property type="protein sequence ID" value="KAF7567678.1"/>
    <property type="molecule type" value="Genomic_DNA"/>
</dbReference>
<reference evidence="2" key="1">
    <citation type="journal article" date="2018" name="BMC Genomics">
        <title>Comparative genomics of the wheat fungal pathogen Pyrenophora tritici-repentis reveals chromosomal variations and genome plasticity.</title>
        <authorList>
            <person name="Moolhuijzen P."/>
            <person name="See P.T."/>
            <person name="Hane J.K."/>
            <person name="Shi G."/>
            <person name="Liu Z."/>
            <person name="Oliver R.P."/>
            <person name="Moffat C.S."/>
        </authorList>
    </citation>
    <scope>NUCLEOTIDE SEQUENCE [LARGE SCALE GENOMIC DNA]</scope>
    <source>
        <strain evidence="2">M4</strain>
    </source>
</reference>
<evidence type="ECO:0000313" key="4">
    <source>
        <dbReference type="Proteomes" id="UP000245464"/>
    </source>
</evidence>
<protein>
    <submittedName>
        <fullName evidence="2">Uncharacterized protein</fullName>
    </submittedName>
</protein>
<proteinExistence type="predicted"/>
<evidence type="ECO:0000313" key="3">
    <source>
        <dbReference type="EMBL" id="KAI1507957.1"/>
    </source>
</evidence>
<accession>A0A2W1GYF7</accession>
<dbReference type="EMBL" id="NRDI02000030">
    <property type="protein sequence ID" value="KAI1507957.1"/>
    <property type="molecule type" value="Genomic_DNA"/>
</dbReference>
<feature type="region of interest" description="Disordered" evidence="1">
    <location>
        <begin position="1"/>
        <end position="24"/>
    </location>
</feature>
<dbReference type="Proteomes" id="UP000245464">
    <property type="component" value="Chromosome 8"/>
</dbReference>
<gene>
    <name evidence="3" type="ORF">Ptr86124_013053</name>
    <name evidence="2" type="ORF">PtrM4_142690</name>
</gene>
<name>A0A2W1GYF7_9PLEO</name>
<sequence>MDPGDQSPYRNSEGAGRNDPLLGRTTSGAIEAHEDDMVMVGADGLQLFETETGMEAADPATPQEQLPWLKLCLPITSNHCETLSIYLNLDEPEAEVYLFKEIFIPGHRTRAHLQTLEQLVAEVLAFHAACGYVLTATSTKADMRAVIMGQNKIVESARLIAWIHHNVVHRHQARMLTASTDLRRSLPELQAVTTAACQILRGCEIQRHSEKTSYNHSLHGDDPSDMIEIVSMTRKGGNEDGGAGTVQMRWTGEPSATGAPSYKVYPIDNQLHHALLVVNFGDLAMDVTIEKTLEQTFMQRLPDLLATLSPSSRVSAVVIQSLYQAIVLHHEASQKHSYRGSAQDYTNEVACYMLNEWIERYQHHQKDADMAEHVVFLDAVFKLAAQIEINFRYEGQIHVLEARGRRG</sequence>
<reference evidence="3" key="3">
    <citation type="journal article" date="2022" name="bioRxiv">
        <title>A global pangenome for the wheat fungal pathogen Pyrenophora tritici-repentis and prediction of effector protein structural homology.</title>
        <authorList>
            <person name="Moolhuijzen P."/>
            <person name="See P.T."/>
            <person name="Shi G."/>
            <person name="Powell H.R."/>
            <person name="Cockram J."/>
            <person name="Jorgensen L.N."/>
            <person name="Benslimane H."/>
            <person name="Strelkov S.E."/>
            <person name="Turner J."/>
            <person name="Liu Z."/>
            <person name="Moffat C.S."/>
        </authorList>
    </citation>
    <scope>NUCLEOTIDE SEQUENCE</scope>
    <source>
        <strain evidence="3">86-124</strain>
    </source>
</reference>
<keyword evidence="5" id="KW-1185">Reference proteome</keyword>
<comment type="caution">
    <text evidence="2">The sequence shown here is derived from an EMBL/GenBank/DDBJ whole genome shotgun (WGS) entry which is preliminary data.</text>
</comment>
<reference evidence="3" key="2">
    <citation type="submission" date="2021-05" db="EMBL/GenBank/DDBJ databases">
        <authorList>
            <person name="Moolhuijzen P.M."/>
            <person name="Moffat C.S."/>
        </authorList>
    </citation>
    <scope>NUCLEOTIDE SEQUENCE</scope>
    <source>
        <strain evidence="3">86-124</strain>
    </source>
</reference>
<dbReference type="Proteomes" id="UP000249757">
    <property type="component" value="Unassembled WGS sequence"/>
</dbReference>
<organism evidence="2 4">
    <name type="scientific">Pyrenophora tritici-repentis</name>
    <dbReference type="NCBI Taxonomy" id="45151"/>
    <lineage>
        <taxon>Eukaryota</taxon>
        <taxon>Fungi</taxon>
        <taxon>Dikarya</taxon>
        <taxon>Ascomycota</taxon>
        <taxon>Pezizomycotina</taxon>
        <taxon>Dothideomycetes</taxon>
        <taxon>Pleosporomycetidae</taxon>
        <taxon>Pleosporales</taxon>
        <taxon>Pleosporineae</taxon>
        <taxon>Pleosporaceae</taxon>
        <taxon>Pyrenophora</taxon>
    </lineage>
</organism>
<evidence type="ECO:0000313" key="5">
    <source>
        <dbReference type="Proteomes" id="UP000249757"/>
    </source>
</evidence>
<evidence type="ECO:0000256" key="1">
    <source>
        <dbReference type="SAM" id="MobiDB-lite"/>
    </source>
</evidence>
<evidence type="ECO:0000313" key="2">
    <source>
        <dbReference type="EMBL" id="KAF7567678.1"/>
    </source>
</evidence>
<dbReference type="AlphaFoldDB" id="A0A2W1GYF7"/>
<reference evidence="5" key="4">
    <citation type="journal article" date="2022" name="Microb. Genom.">
        <title>A global pangenome for the wheat fungal pathogen Pyrenophora tritici-repentis and prediction of effector protein structural homology.</title>
        <authorList>
            <person name="Moolhuijzen P.M."/>
            <person name="See P.T."/>
            <person name="Shi G."/>
            <person name="Powell H.R."/>
            <person name="Cockram J."/>
            <person name="Jorgensen L.N."/>
            <person name="Benslimane H."/>
            <person name="Strelkov S.E."/>
            <person name="Turner J."/>
            <person name="Liu Z."/>
            <person name="Moffat C.S."/>
        </authorList>
    </citation>
    <scope>NUCLEOTIDE SEQUENCE [LARGE SCALE GENOMIC DNA]</scope>
</reference>